<dbReference type="InterPro" id="IPR001789">
    <property type="entry name" value="Sig_transdc_resp-reg_receiver"/>
</dbReference>
<name>A0A163CID1_9FLAO</name>
<dbReference type="PANTHER" id="PTHR45526:SF1">
    <property type="entry name" value="TRANSCRIPTIONAL REGULATORY PROTEIN DCUR-RELATED"/>
    <property type="match status" value="1"/>
</dbReference>
<dbReference type="Proteomes" id="UP000076715">
    <property type="component" value="Unassembled WGS sequence"/>
</dbReference>
<dbReference type="EMBL" id="LQRT01000002">
    <property type="protein sequence ID" value="KZS42445.1"/>
    <property type="molecule type" value="Genomic_DNA"/>
</dbReference>
<dbReference type="GO" id="GO:0000156">
    <property type="term" value="F:phosphorelay response regulator activity"/>
    <property type="evidence" value="ECO:0007669"/>
    <property type="project" value="TreeGrafter"/>
</dbReference>
<dbReference type="Gene3D" id="3.40.50.2300">
    <property type="match status" value="1"/>
</dbReference>
<dbReference type="SMART" id="SM00448">
    <property type="entry name" value="REC"/>
    <property type="match status" value="1"/>
</dbReference>
<reference evidence="4 5" key="1">
    <citation type="submission" date="2016-01" db="EMBL/GenBank/DDBJ databases">
        <title>The draft genome sequence of Aquimarina sp. RZW4-3-2.</title>
        <authorList>
            <person name="Wang Y."/>
        </authorList>
    </citation>
    <scope>NUCLEOTIDE SEQUENCE [LARGE SCALE GENOMIC DNA]</scope>
    <source>
        <strain evidence="4 5">RZW4-3-2</strain>
    </source>
</reference>
<dbReference type="STRING" id="1642818.AWE51_03105"/>
<accession>A0A163CID1</accession>
<dbReference type="PROSITE" id="PS50110">
    <property type="entry name" value="RESPONSE_REGULATORY"/>
    <property type="match status" value="1"/>
</dbReference>
<gene>
    <name evidence="4" type="ORF">AWE51_03105</name>
</gene>
<dbReference type="SUPFAM" id="SSF52172">
    <property type="entry name" value="CheY-like"/>
    <property type="match status" value="1"/>
</dbReference>
<dbReference type="Pfam" id="PF00072">
    <property type="entry name" value="Response_reg"/>
    <property type="match status" value="1"/>
</dbReference>
<feature type="modified residue" description="4-aspartylphosphate" evidence="1">
    <location>
        <position position="56"/>
    </location>
</feature>
<dbReference type="Gene3D" id="2.40.50.1020">
    <property type="entry name" value="LytTr DNA-binding domain"/>
    <property type="match status" value="1"/>
</dbReference>
<dbReference type="PANTHER" id="PTHR45526">
    <property type="entry name" value="TRANSCRIPTIONAL REGULATORY PROTEIN DPIA"/>
    <property type="match status" value="1"/>
</dbReference>
<dbReference type="OrthoDB" id="2168082at2"/>
<keyword evidence="1" id="KW-0597">Phosphoprotein</keyword>
<evidence type="ECO:0000313" key="4">
    <source>
        <dbReference type="EMBL" id="KZS42445.1"/>
    </source>
</evidence>
<dbReference type="Pfam" id="PF04397">
    <property type="entry name" value="LytTR"/>
    <property type="match status" value="1"/>
</dbReference>
<evidence type="ECO:0000256" key="1">
    <source>
        <dbReference type="PROSITE-ProRule" id="PRU00169"/>
    </source>
</evidence>
<comment type="caution">
    <text evidence="4">The sequence shown here is derived from an EMBL/GenBank/DDBJ whole genome shotgun (WGS) entry which is preliminary data.</text>
</comment>
<proteinExistence type="predicted"/>
<feature type="domain" description="HTH LytTR-type" evidence="3">
    <location>
        <begin position="128"/>
        <end position="190"/>
    </location>
</feature>
<feature type="domain" description="Response regulatory" evidence="2">
    <location>
        <begin position="5"/>
        <end position="116"/>
    </location>
</feature>
<dbReference type="GO" id="GO:0003677">
    <property type="term" value="F:DNA binding"/>
    <property type="evidence" value="ECO:0007669"/>
    <property type="project" value="InterPro"/>
</dbReference>
<dbReference type="AlphaFoldDB" id="A0A163CID1"/>
<evidence type="ECO:0000313" key="5">
    <source>
        <dbReference type="Proteomes" id="UP000076715"/>
    </source>
</evidence>
<dbReference type="InterPro" id="IPR011006">
    <property type="entry name" value="CheY-like_superfamily"/>
</dbReference>
<evidence type="ECO:0008006" key="6">
    <source>
        <dbReference type="Google" id="ProtNLM"/>
    </source>
</evidence>
<keyword evidence="5" id="KW-1185">Reference proteome</keyword>
<dbReference type="InterPro" id="IPR051271">
    <property type="entry name" value="2C-system_Tx_regulators"/>
</dbReference>
<dbReference type="PROSITE" id="PS50930">
    <property type="entry name" value="HTH_LYTTR"/>
    <property type="match status" value="1"/>
</dbReference>
<dbReference type="RefSeq" id="WP_066310191.1">
    <property type="nucleotide sequence ID" value="NZ_LQRT01000002.1"/>
</dbReference>
<evidence type="ECO:0000259" key="3">
    <source>
        <dbReference type="PROSITE" id="PS50930"/>
    </source>
</evidence>
<dbReference type="InterPro" id="IPR007492">
    <property type="entry name" value="LytTR_DNA-bd_dom"/>
</dbReference>
<dbReference type="SMART" id="SM00850">
    <property type="entry name" value="LytTR"/>
    <property type="match status" value="1"/>
</dbReference>
<organism evidence="4 5">
    <name type="scientific">Aquimarina aggregata</name>
    <dbReference type="NCBI Taxonomy" id="1642818"/>
    <lineage>
        <taxon>Bacteria</taxon>
        <taxon>Pseudomonadati</taxon>
        <taxon>Bacteroidota</taxon>
        <taxon>Flavobacteriia</taxon>
        <taxon>Flavobacteriales</taxon>
        <taxon>Flavobacteriaceae</taxon>
        <taxon>Aquimarina</taxon>
    </lineage>
</organism>
<evidence type="ECO:0000259" key="2">
    <source>
        <dbReference type="PROSITE" id="PS50110"/>
    </source>
</evidence>
<protein>
    <recommendedName>
        <fullName evidence="6">Two-component system response regulator</fullName>
    </recommendedName>
</protein>
<sequence length="224" mass="26102">MKRINCLIIDDEPIAREAIAEYCKEISFLNVIALCKNVLQANHYLENNQIDLLFLDINMPIVSGIEWLKGLKNSPTVIMTTAYEEYALESFTYNVLDYLVKPISFERFLQSVNKISNYYIHTPEHEVLFVKSDKQLKKIQINDILFAEAMQNYIKIVTITETIVTHMSLKSFKDQLPDNDFIQTHKSYIVSKFKVDTIIENQIIIRAYKIPISVRLKKVVLNSF</sequence>